<dbReference type="EMBL" id="JALKHS010000004">
    <property type="protein sequence ID" value="MCK0530367.1"/>
    <property type="molecule type" value="Genomic_DNA"/>
</dbReference>
<sequence length="295" mass="33211">MTRPRLPICQAFEEATLRINISGILPLREVSAQVKKSVKYGQIAASIKEVGIIEPPVVIRDRNAPDQYHLLDGHLRIEILREQGVAEVVCLIATEDEAFTYNKRVSRIAIIQEHKMILNAVQKGVPEERLARALNVNISNIRAKRNLLSGICPEAADLLRDKHVPLAAFTELRKMKPLRQIEAAELMIAMNRYSTGYAKSLVAATPEDQLIAGRRKIIKGLTTEQIALMERESASLDREFKVVEQTYGADHLDLVLATGYVNRLLSNARVVRYLAQRHPEILEEFQRIVDIPKAA</sequence>
<dbReference type="InterPro" id="IPR036086">
    <property type="entry name" value="ParB/Sulfiredoxin_sf"/>
</dbReference>
<dbReference type="Gene3D" id="3.90.1530.10">
    <property type="entry name" value="Conserved hypothetical protein from pyrococcus furiosus pfu- 392566-001, ParB domain"/>
    <property type="match status" value="1"/>
</dbReference>
<dbReference type="SUPFAM" id="SSF109709">
    <property type="entry name" value="KorB DNA-binding domain-like"/>
    <property type="match status" value="1"/>
</dbReference>
<evidence type="ECO:0000259" key="1">
    <source>
        <dbReference type="Pfam" id="PF02195"/>
    </source>
</evidence>
<feature type="domain" description="ParB-like N-terminal" evidence="1">
    <location>
        <begin position="20"/>
        <end position="96"/>
    </location>
</feature>
<dbReference type="InterPro" id="IPR003115">
    <property type="entry name" value="ParB_N"/>
</dbReference>
<evidence type="ECO:0000313" key="3">
    <source>
        <dbReference type="EMBL" id="MCK0530367.1"/>
    </source>
</evidence>
<dbReference type="Pfam" id="PF07506">
    <property type="entry name" value="RepB"/>
    <property type="match status" value="1"/>
</dbReference>
<dbReference type="Proteomes" id="UP001203512">
    <property type="component" value="Unassembled WGS sequence"/>
</dbReference>
<dbReference type="SUPFAM" id="SSF110849">
    <property type="entry name" value="ParB/Sulfiredoxin"/>
    <property type="match status" value="1"/>
</dbReference>
<organism evidence="3 4">
    <name type="scientific">Sphingobium agri</name>
    <dbReference type="NCBI Taxonomy" id="2933566"/>
    <lineage>
        <taxon>Bacteria</taxon>
        <taxon>Pseudomonadati</taxon>
        <taxon>Pseudomonadota</taxon>
        <taxon>Alphaproteobacteria</taxon>
        <taxon>Sphingomonadales</taxon>
        <taxon>Sphingomonadaceae</taxon>
        <taxon>Sphingobium</taxon>
    </lineage>
</organism>
<evidence type="ECO:0000313" key="4">
    <source>
        <dbReference type="Proteomes" id="UP001203512"/>
    </source>
</evidence>
<proteinExistence type="predicted"/>
<evidence type="ECO:0000259" key="2">
    <source>
        <dbReference type="Pfam" id="PF07506"/>
    </source>
</evidence>
<dbReference type="RefSeq" id="WP_247229910.1">
    <property type="nucleotide sequence ID" value="NZ_JALKHS010000004.1"/>
</dbReference>
<gene>
    <name evidence="3" type="ORF">MU848_02085</name>
</gene>
<protein>
    <submittedName>
        <fullName evidence="3">ParB N-terminal domain-containing protein</fullName>
    </submittedName>
</protein>
<comment type="caution">
    <text evidence="3">The sequence shown here is derived from an EMBL/GenBank/DDBJ whole genome shotgun (WGS) entry which is preliminary data.</text>
</comment>
<dbReference type="InterPro" id="IPR011111">
    <property type="entry name" value="Plasmid_RepB"/>
</dbReference>
<feature type="domain" description="RepB plasmid partition" evidence="2">
    <location>
        <begin position="106"/>
        <end position="285"/>
    </location>
</feature>
<name>A0ABT0DTT2_9SPHN</name>
<accession>A0ABT0DTT2</accession>
<reference evidence="3 4" key="1">
    <citation type="submission" date="2022-04" db="EMBL/GenBank/DDBJ databases">
        <authorList>
            <person name="Huq M.A."/>
        </authorList>
    </citation>
    <scope>NUCLEOTIDE SEQUENCE [LARGE SCALE GENOMIC DNA]</scope>
    <source>
        <strain evidence="3 4">MAH-33</strain>
    </source>
</reference>
<dbReference type="Pfam" id="PF02195">
    <property type="entry name" value="ParB_N"/>
    <property type="match status" value="1"/>
</dbReference>
<keyword evidence="4" id="KW-1185">Reference proteome</keyword>